<dbReference type="Proteomes" id="UP000077202">
    <property type="component" value="Unassembled WGS sequence"/>
</dbReference>
<dbReference type="PANTHER" id="PTHR12993:SF11">
    <property type="entry name" value="N-ACETYLGLUCOSAMINYL-PHOSPHATIDYLINOSITOL DE-N-ACETYLASE"/>
    <property type="match status" value="1"/>
</dbReference>
<evidence type="ECO:0000256" key="1">
    <source>
        <dbReference type="ARBA" id="ARBA00006066"/>
    </source>
</evidence>
<dbReference type="Gene3D" id="3.40.50.10320">
    <property type="entry name" value="LmbE-like"/>
    <property type="match status" value="1"/>
</dbReference>
<dbReference type="Pfam" id="PF02585">
    <property type="entry name" value="PIG-L"/>
    <property type="match status" value="1"/>
</dbReference>
<name>A0A176WJ49_MARPO</name>
<evidence type="ECO:0000256" key="3">
    <source>
        <dbReference type="SAM" id="MobiDB-lite"/>
    </source>
</evidence>
<evidence type="ECO:0000313" key="4">
    <source>
        <dbReference type="EMBL" id="OAE33049.1"/>
    </source>
</evidence>
<feature type="compositionally biased region" description="Basic and acidic residues" evidence="3">
    <location>
        <begin position="368"/>
        <end position="377"/>
    </location>
</feature>
<dbReference type="UniPathway" id="UPA00196"/>
<dbReference type="EC" id="3.5.1.89" evidence="2"/>
<proteinExistence type="inferred from homology"/>
<dbReference type="GO" id="GO:0016020">
    <property type="term" value="C:membrane"/>
    <property type="evidence" value="ECO:0007669"/>
    <property type="project" value="GOC"/>
</dbReference>
<comment type="similarity">
    <text evidence="1">Belongs to the PIGL family.</text>
</comment>
<dbReference type="InterPro" id="IPR024078">
    <property type="entry name" value="LmbE-like_dom_sf"/>
</dbReference>
<sequence length="377" mass="42055">MFLGLLKSFDGYPANSTADLCARCCDLLLDERVIADRKNGNGVVATDFGGFVGDGHDVSGSLSSLPSKTSPFQHLRFFGPTLLSLTMLSGCEFHVLCISNGNADGLGACRTLEMVSSCSVLKVPAENVKVLDHPSLQDGHAQQWSQQLLVQIIAEAVQSQSIDCVITFDKYGVSGHPNHSALSHALRAYLVEISKDFISTGDIEGWELESVNIARKYSGVLEIFISTLRWLWNRKRGQCHCFVTPNPLTSVGAMKQHKSQWLWYRRLFVVFASYTYVNTLRRIIVKRDEVLKKEESAPCYKRQVLATEEPELIGLNHIMWRAAKFYVIEKVSEGMPMRSASTLWGDFLLALHPRQPVQKSFSSPDEEALGKVEQPDL</sequence>
<evidence type="ECO:0000313" key="5">
    <source>
        <dbReference type="Proteomes" id="UP000077202"/>
    </source>
</evidence>
<comment type="caution">
    <text evidence="4">The sequence shown here is derived from an EMBL/GenBank/DDBJ whole genome shotgun (WGS) entry which is preliminary data.</text>
</comment>
<accession>A0A176WJ49</accession>
<evidence type="ECO:0000256" key="2">
    <source>
        <dbReference type="ARBA" id="ARBA00012176"/>
    </source>
</evidence>
<dbReference type="GO" id="GO:0005783">
    <property type="term" value="C:endoplasmic reticulum"/>
    <property type="evidence" value="ECO:0007669"/>
    <property type="project" value="TreeGrafter"/>
</dbReference>
<gene>
    <name evidence="4" type="ORF">AXG93_1913s1510</name>
</gene>
<dbReference type="SUPFAM" id="SSF102588">
    <property type="entry name" value="LmbE-like"/>
    <property type="match status" value="1"/>
</dbReference>
<dbReference type="EMBL" id="LVLJ01000695">
    <property type="protein sequence ID" value="OAE33049.1"/>
    <property type="molecule type" value="Genomic_DNA"/>
</dbReference>
<keyword evidence="5" id="KW-1185">Reference proteome</keyword>
<dbReference type="PANTHER" id="PTHR12993">
    <property type="entry name" value="N-ACETYLGLUCOSAMINYL-PHOSPHATIDYLINOSITOL DE-N-ACETYLASE-RELATED"/>
    <property type="match status" value="1"/>
</dbReference>
<reference evidence="4" key="1">
    <citation type="submission" date="2016-03" db="EMBL/GenBank/DDBJ databases">
        <title>Mechanisms controlling the formation of the plant cell surface in tip-growing cells are functionally conserved among land plants.</title>
        <authorList>
            <person name="Honkanen S."/>
            <person name="Jones V.A."/>
            <person name="Morieri G."/>
            <person name="Champion C."/>
            <person name="Hetherington A.J."/>
            <person name="Kelly S."/>
            <person name="Saint-Marcoux D."/>
            <person name="Proust H."/>
            <person name="Prescott H."/>
            <person name="Dolan L."/>
        </authorList>
    </citation>
    <scope>NUCLEOTIDE SEQUENCE [LARGE SCALE GENOMIC DNA]</scope>
    <source>
        <tissue evidence="4">Whole gametophyte</tissue>
    </source>
</reference>
<dbReference type="GO" id="GO:0006506">
    <property type="term" value="P:GPI anchor biosynthetic process"/>
    <property type="evidence" value="ECO:0007669"/>
    <property type="project" value="UniProtKB-UniPathway"/>
</dbReference>
<dbReference type="GO" id="GO:0000225">
    <property type="term" value="F:N-acetylglucosaminylphosphatidylinositol deacetylase activity"/>
    <property type="evidence" value="ECO:0007669"/>
    <property type="project" value="UniProtKB-EC"/>
</dbReference>
<feature type="region of interest" description="Disordered" evidence="3">
    <location>
        <begin position="358"/>
        <end position="377"/>
    </location>
</feature>
<dbReference type="AlphaFoldDB" id="A0A176WJ49"/>
<protein>
    <recommendedName>
        <fullName evidence="2">N-acetylglucosaminylphosphatidylinositol deacetylase</fullName>
        <ecNumber evidence="2">3.5.1.89</ecNumber>
    </recommendedName>
</protein>
<organism evidence="4 5">
    <name type="scientific">Marchantia polymorpha subsp. ruderalis</name>
    <dbReference type="NCBI Taxonomy" id="1480154"/>
    <lineage>
        <taxon>Eukaryota</taxon>
        <taxon>Viridiplantae</taxon>
        <taxon>Streptophyta</taxon>
        <taxon>Embryophyta</taxon>
        <taxon>Marchantiophyta</taxon>
        <taxon>Marchantiopsida</taxon>
        <taxon>Marchantiidae</taxon>
        <taxon>Marchantiales</taxon>
        <taxon>Marchantiaceae</taxon>
        <taxon>Marchantia</taxon>
    </lineage>
</organism>
<dbReference type="InterPro" id="IPR003737">
    <property type="entry name" value="GlcNAc_PI_deacetylase-related"/>
</dbReference>